<evidence type="ECO:0000313" key="6">
    <source>
        <dbReference type="EMBL" id="CAB1456300.1"/>
    </source>
</evidence>
<dbReference type="Pfam" id="PF00047">
    <property type="entry name" value="ig"/>
    <property type="match status" value="1"/>
</dbReference>
<sequence length="282" mass="30858">MNVILCLGFVLGALSDAATVIHSKPRQSVTLKCGVVSYSGSLTWKHKDEMIIQIARSGPPRKGPAAIKLRSRLRDDKDLVISEVRKEDAGAFTCEADGQRYDHTLLVVSVSASPSEELQPGGEVRLNGRGRTDCPHAGPEFHLNPVAASDAGAWHCEFSHGGETYREELAVRVKEPVSSTSPPVQRPEDNKDTLCPGCGADPHGWGGPLGWWLWAAAGAGCVVVLLLTALVIVFCRRIRRRKRKLQQMMKKGQRSARPKTYSGQPRRNRSEDVRRGGRPPSL</sequence>
<feature type="signal peptide" evidence="4">
    <location>
        <begin position="1"/>
        <end position="17"/>
    </location>
</feature>
<dbReference type="InterPro" id="IPR003599">
    <property type="entry name" value="Ig_sub"/>
</dbReference>
<organism evidence="6 7">
    <name type="scientific">Pleuronectes platessa</name>
    <name type="common">European plaice</name>
    <dbReference type="NCBI Taxonomy" id="8262"/>
    <lineage>
        <taxon>Eukaryota</taxon>
        <taxon>Metazoa</taxon>
        <taxon>Chordata</taxon>
        <taxon>Craniata</taxon>
        <taxon>Vertebrata</taxon>
        <taxon>Euteleostomi</taxon>
        <taxon>Actinopterygii</taxon>
        <taxon>Neopterygii</taxon>
        <taxon>Teleostei</taxon>
        <taxon>Neoteleostei</taxon>
        <taxon>Acanthomorphata</taxon>
        <taxon>Carangaria</taxon>
        <taxon>Pleuronectiformes</taxon>
        <taxon>Pleuronectoidei</taxon>
        <taxon>Pleuronectidae</taxon>
        <taxon>Pleuronectes</taxon>
    </lineage>
</organism>
<accession>A0A9N7Z9P5</accession>
<evidence type="ECO:0000256" key="4">
    <source>
        <dbReference type="SAM" id="SignalP"/>
    </source>
</evidence>
<dbReference type="InterPro" id="IPR013783">
    <property type="entry name" value="Ig-like_fold"/>
</dbReference>
<dbReference type="SMART" id="SM00409">
    <property type="entry name" value="IG"/>
    <property type="match status" value="2"/>
</dbReference>
<dbReference type="PANTHER" id="PTHR11422">
    <property type="entry name" value="T-CELL SURFACE GLYCOPROTEIN CD4"/>
    <property type="match status" value="1"/>
</dbReference>
<dbReference type="PROSITE" id="PS50835">
    <property type="entry name" value="IG_LIKE"/>
    <property type="match status" value="1"/>
</dbReference>
<keyword evidence="3" id="KW-0812">Transmembrane</keyword>
<dbReference type="PANTHER" id="PTHR11422:SF6">
    <property type="entry name" value="HEMICENTIN-1 ISOFORM X1"/>
    <property type="match status" value="1"/>
</dbReference>
<keyword evidence="3" id="KW-0472">Membrane</keyword>
<dbReference type="Proteomes" id="UP001153269">
    <property type="component" value="Unassembled WGS sequence"/>
</dbReference>
<evidence type="ECO:0000259" key="5">
    <source>
        <dbReference type="PROSITE" id="PS50835"/>
    </source>
</evidence>
<keyword evidence="7" id="KW-1185">Reference proteome</keyword>
<dbReference type="Gene3D" id="2.60.40.10">
    <property type="entry name" value="Immunoglobulins"/>
    <property type="match status" value="1"/>
</dbReference>
<feature type="domain" description="Ig-like" evidence="5">
    <location>
        <begin position="27"/>
        <end position="111"/>
    </location>
</feature>
<keyword evidence="4" id="KW-0732">Signal</keyword>
<dbReference type="InterPro" id="IPR007110">
    <property type="entry name" value="Ig-like_dom"/>
</dbReference>
<dbReference type="EMBL" id="CADEAL010004292">
    <property type="protein sequence ID" value="CAB1456300.1"/>
    <property type="molecule type" value="Genomic_DNA"/>
</dbReference>
<feature type="compositionally biased region" description="Basic residues" evidence="2">
    <location>
        <begin position="245"/>
        <end position="257"/>
    </location>
</feature>
<feature type="chain" id="PRO_5040189836" description="Ig-like domain-containing protein" evidence="4">
    <location>
        <begin position="18"/>
        <end position="282"/>
    </location>
</feature>
<comment type="caution">
    <text evidence="6">The sequence shown here is derived from an EMBL/GenBank/DDBJ whole genome shotgun (WGS) entry which is preliminary data.</text>
</comment>
<evidence type="ECO:0000256" key="2">
    <source>
        <dbReference type="SAM" id="MobiDB-lite"/>
    </source>
</evidence>
<gene>
    <name evidence="6" type="ORF">PLEPLA_LOCUS44084</name>
</gene>
<dbReference type="SUPFAM" id="SSF48726">
    <property type="entry name" value="Immunoglobulin"/>
    <property type="match status" value="1"/>
</dbReference>
<dbReference type="InterPro" id="IPR036179">
    <property type="entry name" value="Ig-like_dom_sf"/>
</dbReference>
<evidence type="ECO:0000256" key="3">
    <source>
        <dbReference type="SAM" id="Phobius"/>
    </source>
</evidence>
<dbReference type="AlphaFoldDB" id="A0A9N7Z9P5"/>
<evidence type="ECO:0000313" key="7">
    <source>
        <dbReference type="Proteomes" id="UP001153269"/>
    </source>
</evidence>
<feature type="transmembrane region" description="Helical" evidence="3">
    <location>
        <begin position="211"/>
        <end position="235"/>
    </location>
</feature>
<evidence type="ECO:0000256" key="1">
    <source>
        <dbReference type="ARBA" id="ARBA00023319"/>
    </source>
</evidence>
<keyword evidence="3" id="KW-1133">Transmembrane helix</keyword>
<dbReference type="InterPro" id="IPR013151">
    <property type="entry name" value="Immunoglobulin_dom"/>
</dbReference>
<keyword evidence="1" id="KW-0393">Immunoglobulin domain</keyword>
<reference evidence="6" key="1">
    <citation type="submission" date="2020-03" db="EMBL/GenBank/DDBJ databases">
        <authorList>
            <person name="Weist P."/>
        </authorList>
    </citation>
    <scope>NUCLEOTIDE SEQUENCE</scope>
</reference>
<dbReference type="CDD" id="cd00096">
    <property type="entry name" value="Ig"/>
    <property type="match status" value="1"/>
</dbReference>
<feature type="region of interest" description="Disordered" evidence="2">
    <location>
        <begin position="245"/>
        <end position="282"/>
    </location>
</feature>
<protein>
    <recommendedName>
        <fullName evidence="5">Ig-like domain-containing protein</fullName>
    </recommendedName>
</protein>
<proteinExistence type="predicted"/>
<name>A0A9N7Z9P5_PLEPL</name>